<sequence>MSKDSPHEMLWTGCSVAPCSISKTTAACLCYTVSSIQPPRLNELYLSLSLILQYFLLFTGGTCLLYPLKHRVRVISFEAADPRMLLWSCLTTILHSRSGGQSSFISAKTVACPAYSSTPCEEGLGQLLIPQRCF</sequence>
<keyword evidence="1" id="KW-0472">Membrane</keyword>
<organism evidence="2 3">
    <name type="scientific">Oculimacula yallundae</name>
    <dbReference type="NCBI Taxonomy" id="86028"/>
    <lineage>
        <taxon>Eukaryota</taxon>
        <taxon>Fungi</taxon>
        <taxon>Dikarya</taxon>
        <taxon>Ascomycota</taxon>
        <taxon>Pezizomycotina</taxon>
        <taxon>Leotiomycetes</taxon>
        <taxon>Helotiales</taxon>
        <taxon>Ploettnerulaceae</taxon>
        <taxon>Oculimacula</taxon>
    </lineage>
</organism>
<comment type="caution">
    <text evidence="2">The sequence shown here is derived from an EMBL/GenBank/DDBJ whole genome shotgun (WGS) entry which is preliminary data.</text>
</comment>
<evidence type="ECO:0000313" key="2">
    <source>
        <dbReference type="EMBL" id="KAL2063454.1"/>
    </source>
</evidence>
<name>A0ABR4C280_9HELO</name>
<reference evidence="2 3" key="1">
    <citation type="journal article" date="2024" name="Commun. Biol.">
        <title>Comparative genomic analysis of thermophilic fungi reveals convergent evolutionary adaptations and gene losses.</title>
        <authorList>
            <person name="Steindorff A.S."/>
            <person name="Aguilar-Pontes M.V."/>
            <person name="Robinson A.J."/>
            <person name="Andreopoulos B."/>
            <person name="LaButti K."/>
            <person name="Kuo A."/>
            <person name="Mondo S."/>
            <person name="Riley R."/>
            <person name="Otillar R."/>
            <person name="Haridas S."/>
            <person name="Lipzen A."/>
            <person name="Grimwood J."/>
            <person name="Schmutz J."/>
            <person name="Clum A."/>
            <person name="Reid I.D."/>
            <person name="Moisan M.C."/>
            <person name="Butler G."/>
            <person name="Nguyen T.T.M."/>
            <person name="Dewar K."/>
            <person name="Conant G."/>
            <person name="Drula E."/>
            <person name="Henrissat B."/>
            <person name="Hansel C."/>
            <person name="Singer S."/>
            <person name="Hutchinson M.I."/>
            <person name="de Vries R.P."/>
            <person name="Natvig D.O."/>
            <person name="Powell A.J."/>
            <person name="Tsang A."/>
            <person name="Grigoriev I.V."/>
        </authorList>
    </citation>
    <scope>NUCLEOTIDE SEQUENCE [LARGE SCALE GENOMIC DNA]</scope>
    <source>
        <strain evidence="2 3">CBS 494.80</strain>
    </source>
</reference>
<accession>A0ABR4C280</accession>
<protein>
    <submittedName>
        <fullName evidence="2">Uncharacterized protein</fullName>
    </submittedName>
</protein>
<feature type="transmembrane region" description="Helical" evidence="1">
    <location>
        <begin position="50"/>
        <end position="68"/>
    </location>
</feature>
<keyword evidence="1" id="KW-1133">Transmembrane helix</keyword>
<dbReference type="Proteomes" id="UP001595075">
    <property type="component" value="Unassembled WGS sequence"/>
</dbReference>
<keyword evidence="1" id="KW-0812">Transmembrane</keyword>
<keyword evidence="3" id="KW-1185">Reference proteome</keyword>
<evidence type="ECO:0000313" key="3">
    <source>
        <dbReference type="Proteomes" id="UP001595075"/>
    </source>
</evidence>
<evidence type="ECO:0000256" key="1">
    <source>
        <dbReference type="SAM" id="Phobius"/>
    </source>
</evidence>
<dbReference type="EMBL" id="JAZHXI010000015">
    <property type="protein sequence ID" value="KAL2063454.1"/>
    <property type="molecule type" value="Genomic_DNA"/>
</dbReference>
<proteinExistence type="predicted"/>
<gene>
    <name evidence="2" type="ORF">VTL71DRAFT_5259</name>
</gene>